<evidence type="ECO:0000256" key="2">
    <source>
        <dbReference type="ARBA" id="ARBA00010876"/>
    </source>
</evidence>
<dbReference type="InterPro" id="IPR020103">
    <property type="entry name" value="PsdUridine_synth_cat_dom_sf"/>
</dbReference>
<proteinExistence type="inferred from homology"/>
<comment type="function">
    <text evidence="3">Responsible for synthesis of pseudouridine from uracil.</text>
</comment>
<dbReference type="EMBL" id="JAJIAO010000002">
    <property type="protein sequence ID" value="MCK8624381.1"/>
    <property type="molecule type" value="Genomic_DNA"/>
</dbReference>
<reference evidence="5 6" key="1">
    <citation type="submission" date="2021-11" db="EMBL/GenBank/DDBJ databases">
        <title>Comparative genomics of bee honey and flower isolates.</title>
        <authorList>
            <person name="Bechtner J.D."/>
            <person name="Gallus M.K."/>
            <person name="Ehrmann M."/>
        </authorList>
    </citation>
    <scope>NUCLEOTIDE SEQUENCE [LARGE SCALE GENOMIC DNA]</scope>
    <source>
        <strain evidence="5 6">M161</strain>
    </source>
</reference>
<dbReference type="PANTHER" id="PTHR21600:SF87">
    <property type="entry name" value="RNA PSEUDOURIDYLATE SYNTHASE DOMAIN-CONTAINING PROTEIN 1"/>
    <property type="match status" value="1"/>
</dbReference>
<name>A0ABT0I0L5_9LACO</name>
<evidence type="ECO:0000259" key="4">
    <source>
        <dbReference type="Pfam" id="PF00849"/>
    </source>
</evidence>
<dbReference type="PANTHER" id="PTHR21600">
    <property type="entry name" value="MITOCHONDRIAL RNA PSEUDOURIDINE SYNTHASE"/>
    <property type="match status" value="1"/>
</dbReference>
<dbReference type="NCBIfam" id="TIGR00005">
    <property type="entry name" value="rluA_subfam"/>
    <property type="match status" value="1"/>
</dbReference>
<dbReference type="CDD" id="cd02869">
    <property type="entry name" value="PseudoU_synth_RluA_like"/>
    <property type="match status" value="1"/>
</dbReference>
<dbReference type="Gene3D" id="3.30.2350.10">
    <property type="entry name" value="Pseudouridine synthase"/>
    <property type="match status" value="1"/>
</dbReference>
<comment type="caution">
    <text evidence="5">The sequence shown here is derived from an EMBL/GenBank/DDBJ whole genome shotgun (WGS) entry which is preliminary data.</text>
</comment>
<dbReference type="PROSITE" id="PS01129">
    <property type="entry name" value="PSI_RLU"/>
    <property type="match status" value="1"/>
</dbReference>
<evidence type="ECO:0000256" key="1">
    <source>
        <dbReference type="ARBA" id="ARBA00000073"/>
    </source>
</evidence>
<keyword evidence="3" id="KW-0413">Isomerase</keyword>
<keyword evidence="6" id="KW-1185">Reference proteome</keyword>
<dbReference type="SUPFAM" id="SSF55120">
    <property type="entry name" value="Pseudouridine synthase"/>
    <property type="match status" value="1"/>
</dbReference>
<accession>A0ABT0I0L5</accession>
<comment type="catalytic activity">
    <reaction evidence="1 3">
        <text>a uridine in RNA = a pseudouridine in RNA</text>
        <dbReference type="Rhea" id="RHEA:48348"/>
        <dbReference type="Rhea" id="RHEA-COMP:12068"/>
        <dbReference type="Rhea" id="RHEA-COMP:12069"/>
        <dbReference type="ChEBI" id="CHEBI:65314"/>
        <dbReference type="ChEBI" id="CHEBI:65315"/>
    </reaction>
</comment>
<dbReference type="InterPro" id="IPR050188">
    <property type="entry name" value="RluA_PseudoU_synthase"/>
</dbReference>
<dbReference type="InterPro" id="IPR006225">
    <property type="entry name" value="PsdUridine_synth_RluC/D"/>
</dbReference>
<evidence type="ECO:0000313" key="6">
    <source>
        <dbReference type="Proteomes" id="UP001522905"/>
    </source>
</evidence>
<evidence type="ECO:0000256" key="3">
    <source>
        <dbReference type="RuleBase" id="RU362028"/>
    </source>
</evidence>
<protein>
    <recommendedName>
        <fullName evidence="3">Pseudouridine synthase</fullName>
        <ecNumber evidence="3">5.4.99.-</ecNumber>
    </recommendedName>
</protein>
<dbReference type="InterPro" id="IPR006145">
    <property type="entry name" value="PsdUridine_synth_RsuA/RluA"/>
</dbReference>
<sequence length="291" mass="33161">MQFTFLNDKDETYGLKKFLNNHGISHRMYNELKNSGEILINQRPLTSDGKIHPKDVVKVTFPDEGSDDNVPISNNPLEVVYEDSNWLVVNKPAGLTSVPGPSNRDDTLVNRVKGYLKKHGSNDLKPHIITRLDRFTSGLVLIAKHRLANSLANQQLANHQIQKQYLAVISGNLDNNHGIIDEPIGQVNNEFRRQVIPDGKPSVTEYWVQKNLNHKALVKVELHTGRTHQIRVHFTYLKHPLLGDQLYNGPLDKGIERQALHAYYLKFYDAFSNQYLAFKAALPLDMQQIVE</sequence>
<comment type="similarity">
    <text evidence="2 3">Belongs to the pseudouridine synthase RluA family.</text>
</comment>
<gene>
    <name evidence="5" type="ORF">LNP07_02520</name>
</gene>
<dbReference type="Proteomes" id="UP001522905">
    <property type="component" value="Unassembled WGS sequence"/>
</dbReference>
<evidence type="ECO:0000313" key="5">
    <source>
        <dbReference type="EMBL" id="MCK8624381.1"/>
    </source>
</evidence>
<organism evidence="5 6">
    <name type="scientific">Apilactobacillus xinyiensis</name>
    <dbReference type="NCBI Taxonomy" id="2841032"/>
    <lineage>
        <taxon>Bacteria</taxon>
        <taxon>Bacillati</taxon>
        <taxon>Bacillota</taxon>
        <taxon>Bacilli</taxon>
        <taxon>Lactobacillales</taxon>
        <taxon>Lactobacillaceae</taxon>
        <taxon>Apilactobacillus</taxon>
    </lineage>
</organism>
<dbReference type="RefSeq" id="WP_248601530.1">
    <property type="nucleotide sequence ID" value="NZ_JAJIAO010000002.1"/>
</dbReference>
<dbReference type="EC" id="5.4.99.-" evidence="3"/>
<dbReference type="Pfam" id="PF00849">
    <property type="entry name" value="PseudoU_synth_2"/>
    <property type="match status" value="1"/>
</dbReference>
<feature type="domain" description="Pseudouridine synthase RsuA/RluA-like" evidence="4">
    <location>
        <begin position="85"/>
        <end position="234"/>
    </location>
</feature>
<dbReference type="InterPro" id="IPR006224">
    <property type="entry name" value="PsdUridine_synth_RluA-like_CS"/>
</dbReference>